<dbReference type="Gene3D" id="3.30.1120.30">
    <property type="entry name" value="POLO box domain"/>
    <property type="match status" value="2"/>
</dbReference>
<dbReference type="PROSITE" id="PS00107">
    <property type="entry name" value="PROTEIN_KINASE_ATP"/>
    <property type="match status" value="1"/>
</dbReference>
<dbReference type="InterPro" id="IPR000959">
    <property type="entry name" value="POLO_box_dom"/>
</dbReference>
<dbReference type="OMA" id="FHDNTQI"/>
<feature type="domain" description="POLO box" evidence="11">
    <location>
        <begin position="425"/>
        <end position="508"/>
    </location>
</feature>
<dbReference type="STRING" id="857967.G0R2Z2"/>
<dbReference type="EMBL" id="GL984285">
    <property type="protein sequence ID" value="EGR28152.1"/>
    <property type="molecule type" value="Genomic_DNA"/>
</dbReference>
<dbReference type="FunFam" id="1.10.510.10:FF:000571">
    <property type="entry name" value="Maternal embryonic leucine zipper kinase"/>
    <property type="match status" value="1"/>
</dbReference>
<dbReference type="CDD" id="cd14099">
    <property type="entry name" value="STKc_PLK"/>
    <property type="match status" value="1"/>
</dbReference>
<dbReference type="InterPro" id="IPR000719">
    <property type="entry name" value="Prot_kinase_dom"/>
</dbReference>
<name>G0R2Z2_ICHMU</name>
<evidence type="ECO:0000256" key="6">
    <source>
        <dbReference type="ARBA" id="ARBA00022777"/>
    </source>
</evidence>
<dbReference type="InParanoid" id="G0R2Z2"/>
<keyword evidence="13" id="KW-1185">Reference proteome</keyword>
<evidence type="ECO:0000256" key="7">
    <source>
        <dbReference type="ARBA" id="ARBA00022840"/>
    </source>
</evidence>
<comment type="subunit">
    <text evidence="1">Monomer.</text>
</comment>
<dbReference type="PANTHER" id="PTHR24345">
    <property type="entry name" value="SERINE/THREONINE-PROTEIN KINASE PLK"/>
    <property type="match status" value="1"/>
</dbReference>
<organism evidence="12 13">
    <name type="scientific">Ichthyophthirius multifiliis</name>
    <name type="common">White spot disease agent</name>
    <name type="synonym">Ich</name>
    <dbReference type="NCBI Taxonomy" id="5932"/>
    <lineage>
        <taxon>Eukaryota</taxon>
        <taxon>Sar</taxon>
        <taxon>Alveolata</taxon>
        <taxon>Ciliophora</taxon>
        <taxon>Intramacronucleata</taxon>
        <taxon>Oligohymenophorea</taxon>
        <taxon>Hymenostomatida</taxon>
        <taxon>Ophryoglenina</taxon>
        <taxon>Ichthyophthirius</taxon>
    </lineage>
</organism>
<dbReference type="InterPro" id="IPR036947">
    <property type="entry name" value="POLO_box_dom_sf"/>
</dbReference>
<dbReference type="Pfam" id="PF00069">
    <property type="entry name" value="Pkinase"/>
    <property type="match status" value="1"/>
</dbReference>
<dbReference type="SMART" id="SM00220">
    <property type="entry name" value="S_TKc"/>
    <property type="match status" value="1"/>
</dbReference>
<sequence length="632" mass="73769">MSEKQIIIEEKIQTGNGETQSQTYIKDRFLGKGGFAKCYEFTNIETKKIYAAKIITKSTLKKSRSRQKLISEIKIHKSLKHQYIVLFEHVFEDNENVYILLEICTNNTLNELIKNRKRLTELEVQCYILQIISALIYLHKNQIIHRDLKLGNLFLSEKLEIKIGDFGLATKLKFLNEKKNTICGTPNYIAPEILEGNIGHSFEVDIWSLGVIIYTLIIGKPPYETPDVKSTYKRIKQNKYSFPESVPISDAAKNLIKSILQLQPFQRPTLNQILEHPFISNNIGNIPKTLPLQTLTCPPSASFTKQYLPQGNSLKILQQPFRILENNKEKRVQSIQNLNVILTDKINFQNQKIEKNNNLEKNINQEQNNFIYEQKKPYTAKNQNSNNNLFFISTNNNKNINNSQNNIQLPKNNYGFQNLEINMISVTQWIDYSDKYGIGYVLSNGNTGVYFNDSTKIIYDLNTNIVQYMEKNKNSQENSEKQFFMEQNPPELKKKVNILQIFRNHLKEKILQNANLSLENINTLPLQKKKQDFIFVKKWMKTKYAILFRLSNKIVQVCFFDKSEILLQCITKIVTFIDKLGNKFNYPLCTAMENQNLDMQKRLKYTKYILCSIVNKKKVNSSQQKDNDYYDI</sequence>
<dbReference type="InterPro" id="IPR033701">
    <property type="entry name" value="POLO_box_1"/>
</dbReference>
<dbReference type="InterPro" id="IPR017441">
    <property type="entry name" value="Protein_kinase_ATP_BS"/>
</dbReference>
<gene>
    <name evidence="12" type="ORF">IMG5_181990</name>
</gene>
<evidence type="ECO:0000256" key="5">
    <source>
        <dbReference type="ARBA" id="ARBA00022741"/>
    </source>
</evidence>
<proteinExistence type="inferred from homology"/>
<feature type="binding site" evidence="8">
    <location>
        <position position="53"/>
    </location>
    <ligand>
        <name>ATP</name>
        <dbReference type="ChEBI" id="CHEBI:30616"/>
    </ligand>
</feature>
<evidence type="ECO:0000259" key="10">
    <source>
        <dbReference type="PROSITE" id="PS50011"/>
    </source>
</evidence>
<dbReference type="Proteomes" id="UP000008983">
    <property type="component" value="Unassembled WGS sequence"/>
</dbReference>
<keyword evidence="3 9" id="KW-0808">Transferase</keyword>
<dbReference type="PROSITE" id="PS50078">
    <property type="entry name" value="POLO_BOX"/>
    <property type="match status" value="2"/>
</dbReference>
<feature type="domain" description="Protein kinase" evidence="10">
    <location>
        <begin position="24"/>
        <end position="279"/>
    </location>
</feature>
<dbReference type="PROSITE" id="PS00108">
    <property type="entry name" value="PROTEIN_KINASE_ST"/>
    <property type="match status" value="1"/>
</dbReference>
<dbReference type="Gene3D" id="3.30.200.20">
    <property type="entry name" value="Phosphorylase Kinase, domain 1"/>
    <property type="match status" value="1"/>
</dbReference>
<dbReference type="FunFam" id="3.30.1120.30:FF:000013">
    <property type="entry name" value="Serine/threonine-protein kinase PLK"/>
    <property type="match status" value="1"/>
</dbReference>
<dbReference type="PROSITE" id="PS50011">
    <property type="entry name" value="PROTEIN_KINASE_DOM"/>
    <property type="match status" value="1"/>
</dbReference>
<dbReference type="FunFam" id="3.30.200.20:FF:000091">
    <property type="entry name" value="Serine/threonine-protein kinase PLK"/>
    <property type="match status" value="1"/>
</dbReference>
<dbReference type="EC" id="2.7.11.21" evidence="9"/>
<dbReference type="GO" id="GO:0004674">
    <property type="term" value="F:protein serine/threonine kinase activity"/>
    <property type="evidence" value="ECO:0007669"/>
    <property type="project" value="UniProtKB-KW"/>
</dbReference>
<dbReference type="SUPFAM" id="SSF56112">
    <property type="entry name" value="Protein kinase-like (PK-like)"/>
    <property type="match status" value="1"/>
</dbReference>
<feature type="domain" description="POLO box" evidence="11">
    <location>
        <begin position="535"/>
        <end position="615"/>
    </location>
</feature>
<dbReference type="GO" id="GO:0005524">
    <property type="term" value="F:ATP binding"/>
    <property type="evidence" value="ECO:0007669"/>
    <property type="project" value="UniProtKB-UniRule"/>
</dbReference>
<dbReference type="InterPro" id="IPR033695">
    <property type="entry name" value="POLO_box_2"/>
</dbReference>
<dbReference type="InterPro" id="IPR011009">
    <property type="entry name" value="Kinase-like_dom_sf"/>
</dbReference>
<evidence type="ECO:0000256" key="3">
    <source>
        <dbReference type="ARBA" id="ARBA00022679"/>
    </source>
</evidence>
<dbReference type="AlphaFoldDB" id="G0R2Z2"/>
<keyword evidence="7 8" id="KW-0067">ATP-binding</keyword>
<reference evidence="12 13" key="1">
    <citation type="submission" date="2011-07" db="EMBL/GenBank/DDBJ databases">
        <authorList>
            <person name="Coyne R."/>
            <person name="Brami D."/>
            <person name="Johnson J."/>
            <person name="Hostetler J."/>
            <person name="Hannick L."/>
            <person name="Clark T."/>
            <person name="Cassidy-Hanley D."/>
            <person name="Inman J."/>
        </authorList>
    </citation>
    <scope>NUCLEOTIDE SEQUENCE [LARGE SCALE GENOMIC DNA]</scope>
    <source>
        <strain evidence="12 13">G5</strain>
    </source>
</reference>
<dbReference type="OrthoDB" id="408964at2759"/>
<evidence type="ECO:0000256" key="1">
    <source>
        <dbReference type="ARBA" id="ARBA00011245"/>
    </source>
</evidence>
<evidence type="ECO:0000256" key="4">
    <source>
        <dbReference type="ARBA" id="ARBA00022737"/>
    </source>
</evidence>
<protein>
    <recommendedName>
        <fullName evidence="9">Serine/threonine-protein kinase PLK</fullName>
        <ecNumber evidence="9">2.7.11.21</ecNumber>
    </recommendedName>
    <alternativeName>
        <fullName evidence="9">Polo-like kinase</fullName>
    </alternativeName>
</protein>
<evidence type="ECO:0000259" key="11">
    <source>
        <dbReference type="PROSITE" id="PS50078"/>
    </source>
</evidence>
<keyword evidence="2 9" id="KW-0723">Serine/threonine-protein kinase</keyword>
<dbReference type="RefSeq" id="XP_004027497.1">
    <property type="nucleotide sequence ID" value="XM_004027448.1"/>
</dbReference>
<evidence type="ECO:0000256" key="8">
    <source>
        <dbReference type="PROSITE-ProRule" id="PRU10141"/>
    </source>
</evidence>
<dbReference type="PANTHER" id="PTHR24345:SF0">
    <property type="entry name" value="CELL CYCLE SERINE_THREONINE-PROTEIN KINASE CDC5_MSD2"/>
    <property type="match status" value="1"/>
</dbReference>
<dbReference type="SUPFAM" id="SSF82615">
    <property type="entry name" value="Polo-box domain"/>
    <property type="match status" value="2"/>
</dbReference>
<accession>G0R2Z2</accession>
<dbReference type="Pfam" id="PF00659">
    <property type="entry name" value="POLO_box"/>
    <property type="match status" value="2"/>
</dbReference>
<dbReference type="GeneID" id="14904235"/>
<comment type="catalytic activity">
    <reaction evidence="9">
        <text>L-threonyl-[protein] + ATP = O-phospho-L-threonyl-[protein] + ADP + H(+)</text>
        <dbReference type="Rhea" id="RHEA:46608"/>
        <dbReference type="Rhea" id="RHEA-COMP:11060"/>
        <dbReference type="Rhea" id="RHEA-COMP:11605"/>
        <dbReference type="ChEBI" id="CHEBI:15378"/>
        <dbReference type="ChEBI" id="CHEBI:30013"/>
        <dbReference type="ChEBI" id="CHEBI:30616"/>
        <dbReference type="ChEBI" id="CHEBI:61977"/>
        <dbReference type="ChEBI" id="CHEBI:456216"/>
        <dbReference type="EC" id="2.7.11.21"/>
    </reaction>
</comment>
<dbReference type="Gene3D" id="1.10.510.10">
    <property type="entry name" value="Transferase(Phosphotransferase) domain 1"/>
    <property type="match status" value="1"/>
</dbReference>
<dbReference type="CDD" id="cd13118">
    <property type="entry name" value="POLO_box_1"/>
    <property type="match status" value="1"/>
</dbReference>
<keyword evidence="5 8" id="KW-0547">Nucleotide-binding</keyword>
<dbReference type="CDD" id="cd13117">
    <property type="entry name" value="POLO_box_2"/>
    <property type="match status" value="1"/>
</dbReference>
<keyword evidence="6 9" id="KW-0418">Kinase</keyword>
<comment type="similarity">
    <text evidence="9">Belongs to the protein kinase superfamily. Ser/Thr protein kinase family. CDC5/Polo subfamily.</text>
</comment>
<evidence type="ECO:0000313" key="12">
    <source>
        <dbReference type="EMBL" id="EGR28152.1"/>
    </source>
</evidence>
<keyword evidence="4" id="KW-0677">Repeat</keyword>
<dbReference type="GO" id="GO:0005634">
    <property type="term" value="C:nucleus"/>
    <property type="evidence" value="ECO:0007669"/>
    <property type="project" value="TreeGrafter"/>
</dbReference>
<dbReference type="InterPro" id="IPR008271">
    <property type="entry name" value="Ser/Thr_kinase_AS"/>
</dbReference>
<evidence type="ECO:0000256" key="9">
    <source>
        <dbReference type="RuleBase" id="RU361162"/>
    </source>
</evidence>
<evidence type="ECO:0000256" key="2">
    <source>
        <dbReference type="ARBA" id="ARBA00022527"/>
    </source>
</evidence>
<evidence type="ECO:0000313" key="13">
    <source>
        <dbReference type="Proteomes" id="UP000008983"/>
    </source>
</evidence>
<dbReference type="eggNOG" id="KOG0575">
    <property type="taxonomic scope" value="Eukaryota"/>
</dbReference>